<evidence type="ECO:0000256" key="3">
    <source>
        <dbReference type="ARBA" id="ARBA00022692"/>
    </source>
</evidence>
<feature type="transmembrane region" description="Helical" evidence="7">
    <location>
        <begin position="521"/>
        <end position="541"/>
    </location>
</feature>
<keyword evidence="9" id="KW-1185">Reference proteome</keyword>
<feature type="transmembrane region" description="Helical" evidence="7">
    <location>
        <begin position="404"/>
        <end position="426"/>
    </location>
</feature>
<dbReference type="AlphaFoldDB" id="A0AAN6ZJP1"/>
<feature type="compositionally biased region" description="Low complexity" evidence="6">
    <location>
        <begin position="18"/>
        <end position="33"/>
    </location>
</feature>
<keyword evidence="3 7" id="KW-0812">Transmembrane</keyword>
<dbReference type="InterPro" id="IPR000109">
    <property type="entry name" value="POT_fam"/>
</dbReference>
<dbReference type="GeneID" id="87818048"/>
<organism evidence="8 9">
    <name type="scientific">Dichotomopilus funicola</name>
    <dbReference type="NCBI Taxonomy" id="1934379"/>
    <lineage>
        <taxon>Eukaryota</taxon>
        <taxon>Fungi</taxon>
        <taxon>Dikarya</taxon>
        <taxon>Ascomycota</taxon>
        <taxon>Pezizomycotina</taxon>
        <taxon>Sordariomycetes</taxon>
        <taxon>Sordariomycetidae</taxon>
        <taxon>Sordariales</taxon>
        <taxon>Chaetomiaceae</taxon>
        <taxon>Dichotomopilus</taxon>
    </lineage>
</organism>
<feature type="transmembrane region" description="Helical" evidence="7">
    <location>
        <begin position="159"/>
        <end position="178"/>
    </location>
</feature>
<feature type="region of interest" description="Disordered" evidence="6">
    <location>
        <begin position="1"/>
        <end position="39"/>
    </location>
</feature>
<evidence type="ECO:0000256" key="2">
    <source>
        <dbReference type="ARBA" id="ARBA00005982"/>
    </source>
</evidence>
<dbReference type="EMBL" id="MU853606">
    <property type="protein sequence ID" value="KAK4141755.1"/>
    <property type="molecule type" value="Genomic_DNA"/>
</dbReference>
<feature type="transmembrane region" description="Helical" evidence="7">
    <location>
        <begin position="96"/>
        <end position="119"/>
    </location>
</feature>
<gene>
    <name evidence="8" type="ORF">C8A04DRAFT_30599</name>
</gene>
<evidence type="ECO:0000256" key="4">
    <source>
        <dbReference type="ARBA" id="ARBA00022989"/>
    </source>
</evidence>
<feature type="compositionally biased region" description="Basic and acidic residues" evidence="6">
    <location>
        <begin position="1"/>
        <end position="16"/>
    </location>
</feature>
<feature type="transmembrane region" description="Helical" evidence="7">
    <location>
        <begin position="245"/>
        <end position="266"/>
    </location>
</feature>
<evidence type="ECO:0000313" key="8">
    <source>
        <dbReference type="EMBL" id="KAK4141755.1"/>
    </source>
</evidence>
<dbReference type="Gene3D" id="1.20.1250.20">
    <property type="entry name" value="MFS general substrate transporter like domains"/>
    <property type="match status" value="1"/>
</dbReference>
<keyword evidence="5 7" id="KW-0472">Membrane</keyword>
<evidence type="ECO:0000256" key="6">
    <source>
        <dbReference type="SAM" id="MobiDB-lite"/>
    </source>
</evidence>
<evidence type="ECO:0000256" key="1">
    <source>
        <dbReference type="ARBA" id="ARBA00004141"/>
    </source>
</evidence>
<dbReference type="SUPFAM" id="SSF103473">
    <property type="entry name" value="MFS general substrate transporter"/>
    <property type="match status" value="1"/>
</dbReference>
<dbReference type="GO" id="GO:0022857">
    <property type="term" value="F:transmembrane transporter activity"/>
    <property type="evidence" value="ECO:0007669"/>
    <property type="project" value="InterPro"/>
</dbReference>
<comment type="caution">
    <text evidence="8">The sequence shown here is derived from an EMBL/GenBank/DDBJ whole genome shotgun (WGS) entry which is preliminary data.</text>
</comment>
<evidence type="ECO:0000256" key="5">
    <source>
        <dbReference type="ARBA" id="ARBA00023136"/>
    </source>
</evidence>
<feature type="transmembrane region" description="Helical" evidence="7">
    <location>
        <begin position="455"/>
        <end position="474"/>
    </location>
</feature>
<dbReference type="Proteomes" id="UP001302676">
    <property type="component" value="Unassembled WGS sequence"/>
</dbReference>
<evidence type="ECO:0000256" key="7">
    <source>
        <dbReference type="SAM" id="Phobius"/>
    </source>
</evidence>
<protein>
    <submittedName>
        <fullName evidence="8">MFS peptide transporter</fullName>
    </submittedName>
</protein>
<proteinExistence type="inferred from homology"/>
<dbReference type="InterPro" id="IPR036259">
    <property type="entry name" value="MFS_trans_sf"/>
</dbReference>
<dbReference type="RefSeq" id="XP_062635126.1">
    <property type="nucleotide sequence ID" value="XM_062781435.1"/>
</dbReference>
<dbReference type="GO" id="GO:0016020">
    <property type="term" value="C:membrane"/>
    <property type="evidence" value="ECO:0007669"/>
    <property type="project" value="UniProtKB-SubCell"/>
</dbReference>
<dbReference type="InterPro" id="IPR018456">
    <property type="entry name" value="PTR2_symporter_CS"/>
</dbReference>
<dbReference type="PROSITE" id="PS01022">
    <property type="entry name" value="PTR2_1"/>
    <property type="match status" value="1"/>
</dbReference>
<comment type="subcellular location">
    <subcellularLocation>
        <location evidence="1">Membrane</location>
        <topology evidence="1">Multi-pass membrane protein</topology>
    </subcellularLocation>
</comment>
<accession>A0AAN6ZJP1</accession>
<feature type="transmembrane region" description="Helical" evidence="7">
    <location>
        <begin position="221"/>
        <end position="239"/>
    </location>
</feature>
<evidence type="ECO:0000313" key="9">
    <source>
        <dbReference type="Proteomes" id="UP001302676"/>
    </source>
</evidence>
<name>A0AAN6ZJP1_9PEZI</name>
<feature type="transmembrane region" description="Helical" evidence="7">
    <location>
        <begin position="495"/>
        <end position="515"/>
    </location>
</feature>
<sequence>MSASEIGKHGGIDEHVTAVSPSSSSSSAAGIAALDDGLPPTEEEKRTLRRVSDVVPKSAFIVAVVELFERFAYYGANSLFQNYVSTAYGLGQPRTTATALSTLSNFFMYVTAIIGAVVADQYLGRFRAIVLFAGIYSIGLLILWTTALPSTMEAVSANGRLAAFVVALLTIGLGTGGIKSNVAPMIGDQYAHREMVTKIDVKTGQKVIVDPAVTYNRIYTIYYGCIEVGSLSGLATPFMEKRYGFWAPFLLTWCVLCVAVSIFVAGRKTYVVRKPQGSVILHAFQALGQIIRHRNLDAAKPSWRAAHGLTSKLVPWNDQFVSDVQQTLNACKVFAFYPVIWVCYSQLSSNLVSQAAMMQGHGVPNDFMRSLETVSILVFLPIIDRIVMPLLRRRGIVLRPVKRIAIGFATIGLGMAYAAIVQHLIYSAPPCFEHPLACAAAQQPDGTVLPNNVHIAIQTPLYVLFGIASIFLNTTGPEFAYTHSPPQLKSFVQSLYLLTVAIGSALALALVPVSVDPKVLWMYVGVAIAVFVIGTVMYTTLRHLDKEEDALYEDKVSEEGQERS</sequence>
<comment type="similarity">
    <text evidence="2">Belongs to the major facilitator superfamily. Proton-dependent oligopeptide transporter (POT/PTR) (TC 2.A.17) family.</text>
</comment>
<keyword evidence="4 7" id="KW-1133">Transmembrane helix</keyword>
<reference evidence="8" key="2">
    <citation type="submission" date="2023-05" db="EMBL/GenBank/DDBJ databases">
        <authorList>
            <consortium name="Lawrence Berkeley National Laboratory"/>
            <person name="Steindorff A."/>
            <person name="Hensen N."/>
            <person name="Bonometti L."/>
            <person name="Westerberg I."/>
            <person name="Brannstrom I.O."/>
            <person name="Guillou S."/>
            <person name="Cros-Aarteil S."/>
            <person name="Calhoun S."/>
            <person name="Haridas S."/>
            <person name="Kuo A."/>
            <person name="Mondo S."/>
            <person name="Pangilinan J."/>
            <person name="Riley R."/>
            <person name="Labutti K."/>
            <person name="Andreopoulos B."/>
            <person name="Lipzen A."/>
            <person name="Chen C."/>
            <person name="Yanf M."/>
            <person name="Daum C."/>
            <person name="Ng V."/>
            <person name="Clum A."/>
            <person name="Ohm R."/>
            <person name="Martin F."/>
            <person name="Silar P."/>
            <person name="Natvig D."/>
            <person name="Lalanne C."/>
            <person name="Gautier V."/>
            <person name="Ament-Velasquez S.L."/>
            <person name="Kruys A."/>
            <person name="Hutchinson M.I."/>
            <person name="Powell A.J."/>
            <person name="Barry K."/>
            <person name="Miller A.N."/>
            <person name="Grigoriev I.V."/>
            <person name="Debuchy R."/>
            <person name="Gladieux P."/>
            <person name="Thoren M.H."/>
            <person name="Johannesson H."/>
        </authorList>
    </citation>
    <scope>NUCLEOTIDE SEQUENCE</scope>
    <source>
        <strain evidence="8">CBS 141.50</strain>
    </source>
</reference>
<feature type="transmembrane region" description="Helical" evidence="7">
    <location>
        <begin position="126"/>
        <end position="147"/>
    </location>
</feature>
<dbReference type="GO" id="GO:0006857">
    <property type="term" value="P:oligopeptide transport"/>
    <property type="evidence" value="ECO:0007669"/>
    <property type="project" value="InterPro"/>
</dbReference>
<dbReference type="Pfam" id="PF00854">
    <property type="entry name" value="PTR2"/>
    <property type="match status" value="1"/>
</dbReference>
<dbReference type="PANTHER" id="PTHR11654">
    <property type="entry name" value="OLIGOPEPTIDE TRANSPORTER-RELATED"/>
    <property type="match status" value="1"/>
</dbReference>
<reference evidence="8" key="1">
    <citation type="journal article" date="2023" name="Mol. Phylogenet. Evol.">
        <title>Genome-scale phylogeny and comparative genomics of the fungal order Sordariales.</title>
        <authorList>
            <person name="Hensen N."/>
            <person name="Bonometti L."/>
            <person name="Westerberg I."/>
            <person name="Brannstrom I.O."/>
            <person name="Guillou S."/>
            <person name="Cros-Aarteil S."/>
            <person name="Calhoun S."/>
            <person name="Haridas S."/>
            <person name="Kuo A."/>
            <person name="Mondo S."/>
            <person name="Pangilinan J."/>
            <person name="Riley R."/>
            <person name="LaButti K."/>
            <person name="Andreopoulos B."/>
            <person name="Lipzen A."/>
            <person name="Chen C."/>
            <person name="Yan M."/>
            <person name="Daum C."/>
            <person name="Ng V."/>
            <person name="Clum A."/>
            <person name="Steindorff A."/>
            <person name="Ohm R.A."/>
            <person name="Martin F."/>
            <person name="Silar P."/>
            <person name="Natvig D.O."/>
            <person name="Lalanne C."/>
            <person name="Gautier V."/>
            <person name="Ament-Velasquez S.L."/>
            <person name="Kruys A."/>
            <person name="Hutchinson M.I."/>
            <person name="Powell A.J."/>
            <person name="Barry K."/>
            <person name="Miller A.N."/>
            <person name="Grigoriev I.V."/>
            <person name="Debuchy R."/>
            <person name="Gladieux P."/>
            <person name="Hiltunen Thoren M."/>
            <person name="Johannesson H."/>
        </authorList>
    </citation>
    <scope>NUCLEOTIDE SEQUENCE</scope>
    <source>
        <strain evidence="8">CBS 141.50</strain>
    </source>
</reference>